<keyword evidence="6" id="KW-0788">Thiol protease</keyword>
<dbReference type="GO" id="GO:0006508">
    <property type="term" value="P:proteolysis"/>
    <property type="evidence" value="ECO:0007669"/>
    <property type="project" value="UniProtKB-KW"/>
</dbReference>
<dbReference type="CDD" id="cd22761">
    <property type="entry name" value="OTU_OTUD6"/>
    <property type="match status" value="1"/>
</dbReference>
<dbReference type="SUPFAM" id="SSF54001">
    <property type="entry name" value="Cysteine proteinases"/>
    <property type="match status" value="1"/>
</dbReference>
<keyword evidence="11" id="KW-1185">Reference proteome</keyword>
<feature type="region of interest" description="Disordered" evidence="8">
    <location>
        <begin position="99"/>
        <end position="118"/>
    </location>
</feature>
<dbReference type="PROSITE" id="PS50802">
    <property type="entry name" value="OTU"/>
    <property type="match status" value="1"/>
</dbReference>
<evidence type="ECO:0000256" key="6">
    <source>
        <dbReference type="ARBA" id="ARBA00022807"/>
    </source>
</evidence>
<keyword evidence="7" id="KW-0175">Coiled coil</keyword>
<dbReference type="InterPro" id="IPR003323">
    <property type="entry name" value="OTU_dom"/>
</dbReference>
<evidence type="ECO:0000256" key="5">
    <source>
        <dbReference type="ARBA" id="ARBA00022801"/>
    </source>
</evidence>
<dbReference type="FunFam" id="3.90.70.80:FF:000003">
    <property type="entry name" value="OTU domain-containing protein 6B"/>
    <property type="match status" value="1"/>
</dbReference>
<evidence type="ECO:0000313" key="11">
    <source>
        <dbReference type="Proteomes" id="UP001168972"/>
    </source>
</evidence>
<dbReference type="InterPro" id="IPR050704">
    <property type="entry name" value="Peptidase_C85-like"/>
</dbReference>
<reference evidence="10" key="1">
    <citation type="journal article" date="2023" name="bioRxiv">
        <title>Scaffold-level genome assemblies of two parasitoid biocontrol wasps reveal the parthenogenesis mechanism and an associated novel virus.</title>
        <authorList>
            <person name="Inwood S."/>
            <person name="Skelly J."/>
            <person name="Guhlin J."/>
            <person name="Harrop T."/>
            <person name="Goldson S."/>
            <person name="Dearden P."/>
        </authorList>
    </citation>
    <scope>NUCLEOTIDE SEQUENCE</scope>
    <source>
        <strain evidence="10">Lincoln</strain>
        <tissue evidence="10">Whole body</tissue>
    </source>
</reference>
<feature type="coiled-coil region" evidence="7">
    <location>
        <begin position="4"/>
        <end position="60"/>
    </location>
</feature>
<dbReference type="Gene3D" id="3.90.70.80">
    <property type="match status" value="1"/>
</dbReference>
<feature type="domain" description="OTU" evidence="9">
    <location>
        <begin position="150"/>
        <end position="289"/>
    </location>
</feature>
<dbReference type="AlphaFoldDB" id="A0AA39KZH8"/>
<dbReference type="Proteomes" id="UP001168972">
    <property type="component" value="Unassembled WGS sequence"/>
</dbReference>
<dbReference type="PANTHER" id="PTHR12419:SF10">
    <property type="entry name" value="DEUBIQUITINASE OTUD6B"/>
    <property type="match status" value="1"/>
</dbReference>
<comment type="caution">
    <text evidence="10">The sequence shown here is derived from an EMBL/GenBank/DDBJ whole genome shotgun (WGS) entry which is preliminary data.</text>
</comment>
<proteinExistence type="predicted"/>
<name>A0AA39KZH8_MICHY</name>
<dbReference type="GO" id="GO:0016579">
    <property type="term" value="P:protein deubiquitination"/>
    <property type="evidence" value="ECO:0007669"/>
    <property type="project" value="TreeGrafter"/>
</dbReference>
<evidence type="ECO:0000256" key="1">
    <source>
        <dbReference type="ARBA" id="ARBA00000707"/>
    </source>
</evidence>
<keyword evidence="5" id="KW-0378">Hydrolase</keyword>
<evidence type="ECO:0000256" key="8">
    <source>
        <dbReference type="SAM" id="MobiDB-lite"/>
    </source>
</evidence>
<evidence type="ECO:0000259" key="9">
    <source>
        <dbReference type="PROSITE" id="PS50802"/>
    </source>
</evidence>
<accession>A0AA39KZH8</accession>
<dbReference type="EC" id="3.4.19.12" evidence="2"/>
<protein>
    <recommendedName>
        <fullName evidence="2">ubiquitinyl hydrolase 1</fullName>
        <ecNumber evidence="2">3.4.19.12</ecNumber>
    </recommendedName>
</protein>
<dbReference type="GO" id="GO:0004843">
    <property type="term" value="F:cysteine-type deubiquitinase activity"/>
    <property type="evidence" value="ECO:0007669"/>
    <property type="project" value="UniProtKB-EC"/>
</dbReference>
<evidence type="ECO:0000256" key="4">
    <source>
        <dbReference type="ARBA" id="ARBA00022786"/>
    </source>
</evidence>
<dbReference type="InterPro" id="IPR038765">
    <property type="entry name" value="Papain-like_cys_pep_sf"/>
</dbReference>
<dbReference type="PANTHER" id="PTHR12419">
    <property type="entry name" value="OTU DOMAIN CONTAINING PROTEIN"/>
    <property type="match status" value="1"/>
</dbReference>
<dbReference type="EMBL" id="JAQQBR010000003">
    <property type="protein sequence ID" value="KAK0179470.1"/>
    <property type="molecule type" value="Genomic_DNA"/>
</dbReference>
<sequence>MAEENAEELLAQKHKEERKQLQAKIQVLKKSICKGDKKKKREITEEISHLESELNQRHEEEITNLNLSKLTVSELPTETIILPEDNDINDSVNVPVRSQKISKAQRRRDKKASAERERNERIIEQEALNVFGKRSIETQTIKQILSENDLMIYEIPSDGHCLYNAVAHQLKTIGEIPLSLHDLRQKTAGYLRENIDDFLPFLSNNDTDELFSFEQYEKYCDNVASTSAWGGDVELQVLSRILQCPIEIIQAIGKPYIIGSEFSAHKKIILTYHRHLYELGAHYNSVTKFIKEEDS</sequence>
<organism evidence="10 11">
    <name type="scientific">Microctonus hyperodae</name>
    <name type="common">Parasitoid wasp</name>
    <dbReference type="NCBI Taxonomy" id="165561"/>
    <lineage>
        <taxon>Eukaryota</taxon>
        <taxon>Metazoa</taxon>
        <taxon>Ecdysozoa</taxon>
        <taxon>Arthropoda</taxon>
        <taxon>Hexapoda</taxon>
        <taxon>Insecta</taxon>
        <taxon>Pterygota</taxon>
        <taxon>Neoptera</taxon>
        <taxon>Endopterygota</taxon>
        <taxon>Hymenoptera</taxon>
        <taxon>Apocrita</taxon>
        <taxon>Ichneumonoidea</taxon>
        <taxon>Braconidae</taxon>
        <taxon>Euphorinae</taxon>
        <taxon>Microctonus</taxon>
    </lineage>
</organism>
<keyword evidence="4" id="KW-0833">Ubl conjugation pathway</keyword>
<dbReference type="Pfam" id="PF02338">
    <property type="entry name" value="OTU"/>
    <property type="match status" value="1"/>
</dbReference>
<evidence type="ECO:0000256" key="2">
    <source>
        <dbReference type="ARBA" id="ARBA00012759"/>
    </source>
</evidence>
<keyword evidence="3" id="KW-0645">Protease</keyword>
<reference evidence="10" key="2">
    <citation type="submission" date="2023-03" db="EMBL/GenBank/DDBJ databases">
        <authorList>
            <person name="Inwood S.N."/>
            <person name="Skelly J.G."/>
            <person name="Guhlin J."/>
            <person name="Harrop T.W.R."/>
            <person name="Goldson S.G."/>
            <person name="Dearden P.K."/>
        </authorList>
    </citation>
    <scope>NUCLEOTIDE SEQUENCE</scope>
    <source>
        <strain evidence="10">Lincoln</strain>
        <tissue evidence="10">Whole body</tissue>
    </source>
</reference>
<comment type="catalytic activity">
    <reaction evidence="1">
        <text>Thiol-dependent hydrolysis of ester, thioester, amide, peptide and isopeptide bonds formed by the C-terminal Gly of ubiquitin (a 76-residue protein attached to proteins as an intracellular targeting signal).</text>
        <dbReference type="EC" id="3.4.19.12"/>
    </reaction>
</comment>
<evidence type="ECO:0000256" key="7">
    <source>
        <dbReference type="SAM" id="Coils"/>
    </source>
</evidence>
<evidence type="ECO:0000313" key="10">
    <source>
        <dbReference type="EMBL" id="KAK0179470.1"/>
    </source>
</evidence>
<evidence type="ECO:0000256" key="3">
    <source>
        <dbReference type="ARBA" id="ARBA00022670"/>
    </source>
</evidence>
<gene>
    <name evidence="10" type="ORF">PV327_005220</name>
</gene>
<dbReference type="InterPro" id="IPR049772">
    <property type="entry name" value="OTU_OTUD6"/>
</dbReference>